<protein>
    <submittedName>
        <fullName evidence="1">Uncharacterized protein</fullName>
    </submittedName>
</protein>
<sequence>MTTSTRECHVMDIEIERDLLKGTIEEEMVNIDQKEPWEASLDEEIEKFKPEEQEQLWNKRSIYHLPAFIKLRKDPALLTPQLVSFGPYHHGEQNLKLVEHYKRKTLLYFFHGAKLRPRNVINAMKGVVKDLQAHYEYLEDKWKNKMEFVKLMVTDGCFMLELLRGDFSKFPTNDPIFGAHAVKHIIPHIKKDMLMLENQLPLLALKTLLLVERSGRNESPDSPDSPNSPSEIILTDDRVINNLVFQFFGQEDRFNTTPDQLGLHVLDLYRKGLCTDFSLWEVKQKSLHTGMLTAVELHEAGVQFKTSNSGSINFDQGVLLLPSFFIDNATESEFLNLMAYENLHAGVNDVLTSYVCFLGELIHSASDVQLLRNAEIISLADGVTEKDAAEILKRLTKEVVHDPTSDVYDVRVSLKRYRRRICGRVNRLLKTRVKKWFSILMDIHFKTPWTTIKIIAAAVALVLTFIQTCYTILSYKYSKK</sequence>
<keyword evidence="2" id="KW-1185">Reference proteome</keyword>
<organism evidence="1 2">
    <name type="scientific">Dioscorea alata</name>
    <name type="common">Purple yam</name>
    <dbReference type="NCBI Taxonomy" id="55571"/>
    <lineage>
        <taxon>Eukaryota</taxon>
        <taxon>Viridiplantae</taxon>
        <taxon>Streptophyta</taxon>
        <taxon>Embryophyta</taxon>
        <taxon>Tracheophyta</taxon>
        <taxon>Spermatophyta</taxon>
        <taxon>Magnoliopsida</taxon>
        <taxon>Liliopsida</taxon>
        <taxon>Dioscoreales</taxon>
        <taxon>Dioscoreaceae</taxon>
        <taxon>Dioscorea</taxon>
    </lineage>
</organism>
<accession>A0ACB7UT93</accession>
<evidence type="ECO:0000313" key="1">
    <source>
        <dbReference type="EMBL" id="KAH7663958.1"/>
    </source>
</evidence>
<reference evidence="2" key="1">
    <citation type="journal article" date="2022" name="Nat. Commun.">
        <title>Chromosome evolution and the genetic basis of agronomically important traits in greater yam.</title>
        <authorList>
            <person name="Bredeson J.V."/>
            <person name="Lyons J.B."/>
            <person name="Oniyinde I.O."/>
            <person name="Okereke N.R."/>
            <person name="Kolade O."/>
            <person name="Nnabue I."/>
            <person name="Nwadili C.O."/>
            <person name="Hribova E."/>
            <person name="Parker M."/>
            <person name="Nwogha J."/>
            <person name="Shu S."/>
            <person name="Carlson J."/>
            <person name="Kariba R."/>
            <person name="Muthemba S."/>
            <person name="Knop K."/>
            <person name="Barton G.J."/>
            <person name="Sherwood A.V."/>
            <person name="Lopez-Montes A."/>
            <person name="Asiedu R."/>
            <person name="Jamnadass R."/>
            <person name="Muchugi A."/>
            <person name="Goodstein D."/>
            <person name="Egesi C.N."/>
            <person name="Featherston J."/>
            <person name="Asfaw A."/>
            <person name="Simpson G.G."/>
            <person name="Dolezel J."/>
            <person name="Hendre P.S."/>
            <person name="Van Deynze A."/>
            <person name="Kumar P.L."/>
            <person name="Obidiegwu J.E."/>
            <person name="Bhattacharjee R."/>
            <person name="Rokhsar D.S."/>
        </authorList>
    </citation>
    <scope>NUCLEOTIDE SEQUENCE [LARGE SCALE GENOMIC DNA]</scope>
    <source>
        <strain evidence="2">cv. TDa95/00328</strain>
    </source>
</reference>
<gene>
    <name evidence="1" type="ORF">IHE45_14G089800</name>
</gene>
<dbReference type="Proteomes" id="UP000827976">
    <property type="component" value="Chromosome 14"/>
</dbReference>
<comment type="caution">
    <text evidence="1">The sequence shown here is derived from an EMBL/GenBank/DDBJ whole genome shotgun (WGS) entry which is preliminary data.</text>
</comment>
<name>A0ACB7UT93_DIOAL</name>
<evidence type="ECO:0000313" key="2">
    <source>
        <dbReference type="Proteomes" id="UP000827976"/>
    </source>
</evidence>
<dbReference type="EMBL" id="CM037024">
    <property type="protein sequence ID" value="KAH7663958.1"/>
    <property type="molecule type" value="Genomic_DNA"/>
</dbReference>
<proteinExistence type="predicted"/>